<keyword evidence="1" id="KW-0862">Zinc</keyword>
<proteinExistence type="predicted"/>
<feature type="region of interest" description="Disordered" evidence="2">
    <location>
        <begin position="223"/>
        <end position="264"/>
    </location>
</feature>
<gene>
    <name evidence="4" type="ORF">Plil01_001657400</name>
</gene>
<evidence type="ECO:0000313" key="5">
    <source>
        <dbReference type="Proteomes" id="UP001165083"/>
    </source>
</evidence>
<keyword evidence="1" id="KW-0479">Metal-binding</keyword>
<feature type="domain" description="CCHC-type" evidence="3">
    <location>
        <begin position="129"/>
        <end position="143"/>
    </location>
</feature>
<comment type="caution">
    <text evidence="4">The sequence shown here is derived from an EMBL/GenBank/DDBJ whole genome shotgun (WGS) entry which is preliminary data.</text>
</comment>
<dbReference type="EMBL" id="BSXW01002097">
    <property type="protein sequence ID" value="GMF40795.1"/>
    <property type="molecule type" value="Genomic_DNA"/>
</dbReference>
<feature type="compositionally biased region" description="Basic and acidic residues" evidence="2">
    <location>
        <begin position="78"/>
        <end position="91"/>
    </location>
</feature>
<name>A0A9W6XKZ7_9STRA</name>
<dbReference type="Proteomes" id="UP001165083">
    <property type="component" value="Unassembled WGS sequence"/>
</dbReference>
<dbReference type="GO" id="GO:0008270">
    <property type="term" value="F:zinc ion binding"/>
    <property type="evidence" value="ECO:0007669"/>
    <property type="project" value="UniProtKB-KW"/>
</dbReference>
<feature type="compositionally biased region" description="Polar residues" evidence="2">
    <location>
        <begin position="158"/>
        <end position="167"/>
    </location>
</feature>
<keyword evidence="1" id="KW-0863">Zinc-finger</keyword>
<feature type="region of interest" description="Disordered" evidence="2">
    <location>
        <begin position="145"/>
        <end position="172"/>
    </location>
</feature>
<evidence type="ECO:0000313" key="4">
    <source>
        <dbReference type="EMBL" id="GMF40795.1"/>
    </source>
</evidence>
<dbReference type="OrthoDB" id="122605at2759"/>
<feature type="compositionally biased region" description="Basic and acidic residues" evidence="2">
    <location>
        <begin position="223"/>
        <end position="232"/>
    </location>
</feature>
<feature type="region of interest" description="Disordered" evidence="2">
    <location>
        <begin position="78"/>
        <end position="113"/>
    </location>
</feature>
<dbReference type="PROSITE" id="PS50158">
    <property type="entry name" value="ZF_CCHC"/>
    <property type="match status" value="1"/>
</dbReference>
<evidence type="ECO:0000256" key="2">
    <source>
        <dbReference type="SAM" id="MobiDB-lite"/>
    </source>
</evidence>
<keyword evidence="5" id="KW-1185">Reference proteome</keyword>
<organism evidence="4 5">
    <name type="scientific">Phytophthora lilii</name>
    <dbReference type="NCBI Taxonomy" id="2077276"/>
    <lineage>
        <taxon>Eukaryota</taxon>
        <taxon>Sar</taxon>
        <taxon>Stramenopiles</taxon>
        <taxon>Oomycota</taxon>
        <taxon>Peronosporomycetes</taxon>
        <taxon>Peronosporales</taxon>
        <taxon>Peronosporaceae</taxon>
        <taxon>Phytophthora</taxon>
    </lineage>
</organism>
<evidence type="ECO:0000256" key="1">
    <source>
        <dbReference type="PROSITE-ProRule" id="PRU00047"/>
    </source>
</evidence>
<accession>A0A9W6XKZ7</accession>
<dbReference type="InterPro" id="IPR001878">
    <property type="entry name" value="Znf_CCHC"/>
</dbReference>
<reference evidence="4" key="1">
    <citation type="submission" date="2023-04" db="EMBL/GenBank/DDBJ databases">
        <title>Phytophthora lilii NBRC 32176.</title>
        <authorList>
            <person name="Ichikawa N."/>
            <person name="Sato H."/>
            <person name="Tonouchi N."/>
        </authorList>
    </citation>
    <scope>NUCLEOTIDE SEQUENCE</scope>
    <source>
        <strain evidence="4">NBRC 32176</strain>
    </source>
</reference>
<protein>
    <submittedName>
        <fullName evidence="4">Unnamed protein product</fullName>
    </submittedName>
</protein>
<sequence>MWGVLKTSLRSWRKNLTYLSISAISTLDYASQEHERPGQDHVLLTWLTVKYPRRSQYRRSARLADAITVALDYDRSHAHRGRSDGVRDRQRYRSYGNRRSRNTNGGPVPMEIDNIRVPSKDECMRRNLCLRCGSSAHRLRQCPIPQQQTQKARRNAPRYNNSGNTHGQGKPRMNMVLEDDGQVDTVVMDRVTMIVADIQEQADELQAVIDHARKEVAVLITAKSEETDETGRHGQQPVEVPDLHEARSVEVPGECGSPPDEKLG</sequence>
<feature type="compositionally biased region" description="Basic residues" evidence="2">
    <location>
        <begin position="92"/>
        <end position="101"/>
    </location>
</feature>
<evidence type="ECO:0000259" key="3">
    <source>
        <dbReference type="PROSITE" id="PS50158"/>
    </source>
</evidence>
<dbReference type="AlphaFoldDB" id="A0A9W6XKZ7"/>
<dbReference type="GO" id="GO:0003676">
    <property type="term" value="F:nucleic acid binding"/>
    <property type="evidence" value="ECO:0007669"/>
    <property type="project" value="InterPro"/>
</dbReference>